<keyword evidence="7" id="KW-0732">Signal</keyword>
<dbReference type="GO" id="GO:0016042">
    <property type="term" value="P:lipid catabolic process"/>
    <property type="evidence" value="ECO:0007669"/>
    <property type="project" value="UniProtKB-KW"/>
</dbReference>
<evidence type="ECO:0000256" key="4">
    <source>
        <dbReference type="ARBA" id="ARBA00023098"/>
    </source>
</evidence>
<protein>
    <recommendedName>
        <fullName evidence="2">phospholipase A2</fullName>
        <ecNumber evidence="2">3.1.1.4</ecNumber>
    </recommendedName>
    <alternativeName>
        <fullName evidence="6">Phosphatidylcholine 2-acylhydrolase</fullName>
    </alternativeName>
</protein>
<dbReference type="Pfam" id="PF05826">
    <property type="entry name" value="Phospholip_A2_2"/>
    <property type="match status" value="1"/>
</dbReference>
<reference evidence="9" key="1">
    <citation type="submission" date="2017-02" db="EMBL/GenBank/DDBJ databases">
        <title>Parasitoid Jewel Wasp Mounts Multi-Pronged Neurochemical Attack to Hijack a Host Brain.</title>
        <authorList>
            <person name="Arvidson R.S."/>
            <person name="Kaiser M."/>
            <person name="Libersat F."/>
            <person name="Adams M.E."/>
        </authorList>
    </citation>
    <scope>NUCLEOTIDE SEQUENCE</scope>
    <source>
        <strain evidence="9">95</strain>
    </source>
</reference>
<dbReference type="GO" id="GO:0050482">
    <property type="term" value="P:arachidonate secretion"/>
    <property type="evidence" value="ECO:0007669"/>
    <property type="project" value="InterPro"/>
</dbReference>
<keyword evidence="5" id="KW-1015">Disulfide bond</keyword>
<keyword evidence="4" id="KW-0443">Lipid metabolism</keyword>
<accession>A0A1W6EVX4</accession>
<feature type="chain" id="PRO_5010869597" description="phospholipase A2" evidence="7">
    <location>
        <begin position="20"/>
        <end position="212"/>
    </location>
</feature>
<sequence length="212" mass="24893">MFLRRDLLLISVIFNIVNVADVTKSRSHFEIIATLNLPHDVTGYQAEEPPVTTVPDYILDPRSIKEGMDPYAYSGTFMQCSDYFYGKVSRDTTKYRWLRECCDQIEKCEDYILPRDTKYGITNNEAFKWLNCECDYEFRTCLLEPPYESNARALGKSYFNIIRPKCFLKMKSGTCNNLFYDVFGNPHEINPLNAYYCVNLYEQKPFDYNIQP</sequence>
<evidence type="ECO:0000259" key="8">
    <source>
        <dbReference type="Pfam" id="PF05826"/>
    </source>
</evidence>
<comment type="cofactor">
    <cofactor evidence="1">
        <name>Ca(2+)</name>
        <dbReference type="ChEBI" id="CHEBI:29108"/>
    </cofactor>
</comment>
<evidence type="ECO:0000256" key="2">
    <source>
        <dbReference type="ARBA" id="ARBA00013278"/>
    </source>
</evidence>
<dbReference type="InterPro" id="IPR036444">
    <property type="entry name" value="PLipase_A2_dom_sf"/>
</dbReference>
<proteinExistence type="evidence at transcript level"/>
<evidence type="ECO:0000256" key="5">
    <source>
        <dbReference type="ARBA" id="ARBA00023157"/>
    </source>
</evidence>
<dbReference type="SUPFAM" id="SSF48619">
    <property type="entry name" value="Phospholipase A2, PLA2"/>
    <property type="match status" value="1"/>
</dbReference>
<dbReference type="EC" id="3.1.1.4" evidence="2"/>
<evidence type="ECO:0000313" key="9">
    <source>
        <dbReference type="EMBL" id="ARK19877.1"/>
    </source>
</evidence>
<feature type="domain" description="Phospholipase A2-like central" evidence="8">
    <location>
        <begin position="88"/>
        <end position="168"/>
    </location>
</feature>
<name>A0A1W6EVX4_AMPCP</name>
<evidence type="ECO:0000256" key="3">
    <source>
        <dbReference type="ARBA" id="ARBA00022963"/>
    </source>
</evidence>
<dbReference type="PANTHER" id="PTHR12253">
    <property type="entry name" value="RH14732P"/>
    <property type="match status" value="1"/>
</dbReference>
<evidence type="ECO:0000256" key="7">
    <source>
        <dbReference type="SAM" id="SignalP"/>
    </source>
</evidence>
<dbReference type="Gene3D" id="1.20.90.10">
    <property type="entry name" value="Phospholipase A2 domain"/>
    <property type="match status" value="1"/>
</dbReference>
<dbReference type="AlphaFoldDB" id="A0A1W6EVX4"/>
<feature type="signal peptide" evidence="7">
    <location>
        <begin position="1"/>
        <end position="19"/>
    </location>
</feature>
<organism evidence="9">
    <name type="scientific">Ampulex compressa</name>
    <name type="common">Emerald cockroach wasp</name>
    <dbReference type="NCBI Taxonomy" id="860918"/>
    <lineage>
        <taxon>Eukaryota</taxon>
        <taxon>Metazoa</taxon>
        <taxon>Ecdysozoa</taxon>
        <taxon>Arthropoda</taxon>
        <taxon>Hexapoda</taxon>
        <taxon>Insecta</taxon>
        <taxon>Pterygota</taxon>
        <taxon>Neoptera</taxon>
        <taxon>Endopterygota</taxon>
        <taxon>Hymenoptera</taxon>
        <taxon>Apocrita</taxon>
        <taxon>Aculeata</taxon>
        <taxon>Apoidea</taxon>
        <taxon>Ampulicidae</taxon>
        <taxon>Ampulicini</taxon>
        <taxon>Ampulex</taxon>
    </lineage>
</organism>
<dbReference type="EMBL" id="KY563468">
    <property type="protein sequence ID" value="ARK19877.1"/>
    <property type="molecule type" value="mRNA"/>
</dbReference>
<evidence type="ECO:0000256" key="1">
    <source>
        <dbReference type="ARBA" id="ARBA00001913"/>
    </source>
</evidence>
<evidence type="ECO:0000256" key="6">
    <source>
        <dbReference type="ARBA" id="ARBA00029903"/>
    </source>
</evidence>
<dbReference type="GO" id="GO:0006644">
    <property type="term" value="P:phospholipid metabolic process"/>
    <property type="evidence" value="ECO:0007669"/>
    <property type="project" value="InterPro"/>
</dbReference>
<keyword evidence="3" id="KW-0442">Lipid degradation</keyword>
<dbReference type="GO" id="GO:0004623">
    <property type="term" value="F:phospholipase A2 activity"/>
    <property type="evidence" value="ECO:0007669"/>
    <property type="project" value="UniProtKB-EC"/>
</dbReference>
<dbReference type="InterPro" id="IPR016090">
    <property type="entry name" value="PLA2-like_dom"/>
</dbReference>